<proteinExistence type="predicted"/>
<evidence type="ECO:0000256" key="1">
    <source>
        <dbReference type="SAM" id="MobiDB-lite"/>
    </source>
</evidence>
<name>A0ABS1BFP5_9SPHI</name>
<gene>
    <name evidence="3" type="ORF">I5M32_01790</name>
</gene>
<evidence type="ECO:0008006" key="5">
    <source>
        <dbReference type="Google" id="ProtNLM"/>
    </source>
</evidence>
<dbReference type="EMBL" id="JAEHFY010000002">
    <property type="protein sequence ID" value="MBK0381680.1"/>
    <property type="molecule type" value="Genomic_DNA"/>
</dbReference>
<protein>
    <recommendedName>
        <fullName evidence="5">Lipopolysaccharide assembly protein A domain-containing protein</fullName>
    </recommendedName>
</protein>
<comment type="caution">
    <text evidence="3">The sequence shown here is derived from an EMBL/GenBank/DDBJ whole genome shotgun (WGS) entry which is preliminary data.</text>
</comment>
<keyword evidence="2" id="KW-0812">Transmembrane</keyword>
<dbReference type="RefSeq" id="WP_200584453.1">
    <property type="nucleotide sequence ID" value="NZ_JAEHFY010000002.1"/>
</dbReference>
<evidence type="ECO:0000256" key="2">
    <source>
        <dbReference type="SAM" id="Phobius"/>
    </source>
</evidence>
<feature type="transmembrane region" description="Helical" evidence="2">
    <location>
        <begin position="36"/>
        <end position="58"/>
    </location>
</feature>
<organism evidence="3 4">
    <name type="scientific">Pedobacter segetis</name>
    <dbReference type="NCBI Taxonomy" id="2793069"/>
    <lineage>
        <taxon>Bacteria</taxon>
        <taxon>Pseudomonadati</taxon>
        <taxon>Bacteroidota</taxon>
        <taxon>Sphingobacteriia</taxon>
        <taxon>Sphingobacteriales</taxon>
        <taxon>Sphingobacteriaceae</taxon>
        <taxon>Pedobacter</taxon>
    </lineage>
</organism>
<evidence type="ECO:0000313" key="3">
    <source>
        <dbReference type="EMBL" id="MBK0381680.1"/>
    </source>
</evidence>
<keyword evidence="2" id="KW-0472">Membrane</keyword>
<reference evidence="3 4" key="1">
    <citation type="submission" date="2020-12" db="EMBL/GenBank/DDBJ databases">
        <title>Bacterial novel species Pedobacter sp. SD-b isolated from soil.</title>
        <authorList>
            <person name="Jung H.-Y."/>
        </authorList>
    </citation>
    <scope>NUCLEOTIDE SEQUENCE [LARGE SCALE GENOMIC DNA]</scope>
    <source>
        <strain evidence="3 4">SD-b</strain>
    </source>
</reference>
<evidence type="ECO:0000313" key="4">
    <source>
        <dbReference type="Proteomes" id="UP000660024"/>
    </source>
</evidence>
<sequence>MSFKTIVIIVLAVLITVIFMQNTDQVMFTLLWKEIYVSKLIMMLVVTLFGFIIGVIVARPRKKRKELSFDKEVSFDDEDRANADYLSPKKSTGLSDEDNDYIN</sequence>
<feature type="region of interest" description="Disordered" evidence="1">
    <location>
        <begin position="83"/>
        <end position="103"/>
    </location>
</feature>
<keyword evidence="2" id="KW-1133">Transmembrane helix</keyword>
<keyword evidence="4" id="KW-1185">Reference proteome</keyword>
<accession>A0ABS1BFP5</accession>
<dbReference type="Proteomes" id="UP000660024">
    <property type="component" value="Unassembled WGS sequence"/>
</dbReference>